<proteinExistence type="predicted"/>
<comment type="caution">
    <text evidence="2">The sequence shown here is derived from an EMBL/GenBank/DDBJ whole genome shotgun (WGS) entry which is preliminary data.</text>
</comment>
<reference evidence="2" key="1">
    <citation type="journal article" date="2020" name="mSystems">
        <title>Genome- and Community-Level Interaction Insights into Carbon Utilization and Element Cycling Functions of Hydrothermarchaeota in Hydrothermal Sediment.</title>
        <authorList>
            <person name="Zhou Z."/>
            <person name="Liu Y."/>
            <person name="Xu W."/>
            <person name="Pan J."/>
            <person name="Luo Z.H."/>
            <person name="Li M."/>
        </authorList>
    </citation>
    <scope>NUCLEOTIDE SEQUENCE [LARGE SCALE GENOMIC DNA]</scope>
    <source>
        <strain evidence="2">HyVt-458</strain>
    </source>
</reference>
<name>A0A831RT32_9GAMM</name>
<dbReference type="Proteomes" id="UP000886339">
    <property type="component" value="Unassembled WGS sequence"/>
</dbReference>
<keyword evidence="1" id="KW-0732">Signal</keyword>
<feature type="signal peptide" evidence="1">
    <location>
        <begin position="1"/>
        <end position="30"/>
    </location>
</feature>
<organism evidence="2">
    <name type="scientific">Thiolapillus brandeum</name>
    <dbReference type="NCBI Taxonomy" id="1076588"/>
    <lineage>
        <taxon>Bacteria</taxon>
        <taxon>Pseudomonadati</taxon>
        <taxon>Pseudomonadota</taxon>
        <taxon>Gammaproteobacteria</taxon>
        <taxon>Chromatiales</taxon>
        <taxon>Sedimenticolaceae</taxon>
        <taxon>Thiolapillus</taxon>
    </lineage>
</organism>
<dbReference type="EMBL" id="DRLF01000003">
    <property type="protein sequence ID" value="HEC05221.1"/>
    <property type="molecule type" value="Genomic_DNA"/>
</dbReference>
<protein>
    <submittedName>
        <fullName evidence="2">Uncharacterized protein</fullName>
    </submittedName>
</protein>
<feature type="chain" id="PRO_5032770221" evidence="1">
    <location>
        <begin position="31"/>
        <end position="296"/>
    </location>
</feature>
<sequence>MSQKKAAGSLFRFLTLASTFFLFQQGQALACSTSAWSSTDGTAVTAVNAAAYEGDCGLRLTLSGTATGLVKDATPGTVTPAVTEYVARFYAYFDDAQLSNGSEFTLFNALDSGSNELFSLKARGTAAGTALYLEDADSGKATNNLLVPTGWRAIVLHWNTSGSGQLELIIDREQDGMTETITGLTNSGQEIDSIQLGAITNNAGTSGNVDIDSFLSRRAGTGGLMVQKSCSGTDVVLKNATFLSDSSLTCNVSGTLSFGSRVTFDPNTTVNVVAQSVAMGPGISIPQGAVLDISIQ</sequence>
<dbReference type="AlphaFoldDB" id="A0A831RT32"/>
<evidence type="ECO:0000256" key="1">
    <source>
        <dbReference type="SAM" id="SignalP"/>
    </source>
</evidence>
<gene>
    <name evidence="2" type="ORF">ENJ12_00075</name>
</gene>
<evidence type="ECO:0000313" key="2">
    <source>
        <dbReference type="EMBL" id="HEC05221.1"/>
    </source>
</evidence>
<accession>A0A831RT32</accession>